<protein>
    <submittedName>
        <fullName evidence="1">HAD hydrolase-like protein</fullName>
    </submittedName>
</protein>
<dbReference type="AlphaFoldDB" id="A0A9E2KK84"/>
<reference evidence="1" key="2">
    <citation type="submission" date="2021-04" db="EMBL/GenBank/DDBJ databases">
        <authorList>
            <person name="Gilroy R."/>
        </authorList>
    </citation>
    <scope>NUCLEOTIDE SEQUENCE</scope>
    <source>
        <strain evidence="1">742</strain>
    </source>
</reference>
<dbReference type="Proteomes" id="UP000824178">
    <property type="component" value="Unassembled WGS sequence"/>
</dbReference>
<dbReference type="PANTHER" id="PTHR43434">
    <property type="entry name" value="PHOSPHOGLYCOLATE PHOSPHATASE"/>
    <property type="match status" value="1"/>
</dbReference>
<accession>A0A9E2KK84</accession>
<dbReference type="InterPro" id="IPR036412">
    <property type="entry name" value="HAD-like_sf"/>
</dbReference>
<dbReference type="InterPro" id="IPR041492">
    <property type="entry name" value="HAD_2"/>
</dbReference>
<proteinExistence type="predicted"/>
<dbReference type="PANTHER" id="PTHR43434:SF20">
    <property type="entry name" value="5'-NUCLEOTIDASE"/>
    <property type="match status" value="1"/>
</dbReference>
<reference evidence="1" key="1">
    <citation type="journal article" date="2021" name="PeerJ">
        <title>Extensive microbial diversity within the chicken gut microbiome revealed by metagenomics and culture.</title>
        <authorList>
            <person name="Gilroy R."/>
            <person name="Ravi A."/>
            <person name="Getino M."/>
            <person name="Pursley I."/>
            <person name="Horton D.L."/>
            <person name="Alikhan N.F."/>
            <person name="Baker D."/>
            <person name="Gharbi K."/>
            <person name="Hall N."/>
            <person name="Watson M."/>
            <person name="Adriaenssens E.M."/>
            <person name="Foster-Nyarko E."/>
            <person name="Jarju S."/>
            <person name="Secka A."/>
            <person name="Antonio M."/>
            <person name="Oren A."/>
            <person name="Chaudhuri R.R."/>
            <person name="La Ragione R."/>
            <person name="Hildebrand F."/>
            <person name="Pallen M.J."/>
        </authorList>
    </citation>
    <scope>NUCLEOTIDE SEQUENCE</scope>
    <source>
        <strain evidence="1">742</strain>
    </source>
</reference>
<dbReference type="InterPro" id="IPR023198">
    <property type="entry name" value="PGP-like_dom2"/>
</dbReference>
<dbReference type="Gene3D" id="1.10.150.240">
    <property type="entry name" value="Putative phosphatase, domain 2"/>
    <property type="match status" value="1"/>
</dbReference>
<dbReference type="SUPFAM" id="SSF56784">
    <property type="entry name" value="HAD-like"/>
    <property type="match status" value="1"/>
</dbReference>
<dbReference type="Pfam" id="PF13419">
    <property type="entry name" value="HAD_2"/>
    <property type="match status" value="1"/>
</dbReference>
<dbReference type="GO" id="GO:0005829">
    <property type="term" value="C:cytosol"/>
    <property type="evidence" value="ECO:0007669"/>
    <property type="project" value="TreeGrafter"/>
</dbReference>
<sequence>MKEGDKTLLKYDAVLFDVDGTLIDSAPGILSTLDETFRRMGVDPSGFDLRRYIGPPLRRSFGEHFAEESEVERATEIYRDIYAETGCHQCSAYPGAARMLRRLREAGLILCTATSKPTQVVTPILQELGLAPYFDRIDGASMDKSRDTKTEVIRYVLSQPLLAGRRVLMVGDRADDMQGAADCGLDAAAVLYGYGSRGELAPFGPALWAESCHQLADSLLGTPAEY</sequence>
<dbReference type="GO" id="GO:0016787">
    <property type="term" value="F:hydrolase activity"/>
    <property type="evidence" value="ECO:0007669"/>
    <property type="project" value="UniProtKB-KW"/>
</dbReference>
<dbReference type="GO" id="GO:0004713">
    <property type="term" value="F:protein tyrosine kinase activity"/>
    <property type="evidence" value="ECO:0007669"/>
    <property type="project" value="TreeGrafter"/>
</dbReference>
<comment type="caution">
    <text evidence="1">The sequence shown here is derived from an EMBL/GenBank/DDBJ whole genome shotgun (WGS) entry which is preliminary data.</text>
</comment>
<keyword evidence="1" id="KW-0378">Hydrolase</keyword>
<name>A0A9E2KK84_9FIRM</name>
<dbReference type="EMBL" id="JAHLFH010000126">
    <property type="protein sequence ID" value="MBU3819914.1"/>
    <property type="molecule type" value="Genomic_DNA"/>
</dbReference>
<dbReference type="InterPro" id="IPR023214">
    <property type="entry name" value="HAD_sf"/>
</dbReference>
<evidence type="ECO:0000313" key="2">
    <source>
        <dbReference type="Proteomes" id="UP000824178"/>
    </source>
</evidence>
<dbReference type="Gene3D" id="3.40.50.1000">
    <property type="entry name" value="HAD superfamily/HAD-like"/>
    <property type="match status" value="1"/>
</dbReference>
<organism evidence="1 2">
    <name type="scientific">Candidatus Faecalibacterium intestinavium</name>
    <dbReference type="NCBI Taxonomy" id="2838580"/>
    <lineage>
        <taxon>Bacteria</taxon>
        <taxon>Bacillati</taxon>
        <taxon>Bacillota</taxon>
        <taxon>Clostridia</taxon>
        <taxon>Eubacteriales</taxon>
        <taxon>Oscillospiraceae</taxon>
        <taxon>Faecalibacterium</taxon>
    </lineage>
</organism>
<dbReference type="InterPro" id="IPR050155">
    <property type="entry name" value="HAD-like_hydrolase_sf"/>
</dbReference>
<gene>
    <name evidence="1" type="ORF">H9864_06050</name>
</gene>
<evidence type="ECO:0000313" key="1">
    <source>
        <dbReference type="EMBL" id="MBU3819914.1"/>
    </source>
</evidence>